<evidence type="ECO:0000313" key="1">
    <source>
        <dbReference type="EMBL" id="PRP86780.1"/>
    </source>
</evidence>
<reference evidence="1 2" key="1">
    <citation type="journal article" date="2018" name="Genome Biol. Evol.">
        <title>Multiple Roots of Fruiting Body Formation in Amoebozoa.</title>
        <authorList>
            <person name="Hillmann F."/>
            <person name="Forbes G."/>
            <person name="Novohradska S."/>
            <person name="Ferling I."/>
            <person name="Riege K."/>
            <person name="Groth M."/>
            <person name="Westermann M."/>
            <person name="Marz M."/>
            <person name="Spaller T."/>
            <person name="Winckler T."/>
            <person name="Schaap P."/>
            <person name="Glockner G."/>
        </authorList>
    </citation>
    <scope>NUCLEOTIDE SEQUENCE [LARGE SCALE GENOMIC DNA]</scope>
    <source>
        <strain evidence="1 2">Jena</strain>
    </source>
</reference>
<gene>
    <name evidence="1" type="ORF">PROFUN_02929</name>
</gene>
<comment type="caution">
    <text evidence="1">The sequence shown here is derived from an EMBL/GenBank/DDBJ whole genome shotgun (WGS) entry which is preliminary data.</text>
</comment>
<dbReference type="InParanoid" id="A0A2P6NS76"/>
<dbReference type="Proteomes" id="UP000241769">
    <property type="component" value="Unassembled WGS sequence"/>
</dbReference>
<sequence>MFEDNETKYTADEGLFTSSGVGCLLQLPLLRTINDVTCQNPEHKDAMMKDPLLRTGGTKMEVLKLDSISEEQIFQRCLQNSPKDALVGAKIKKAHPLVKMPDYIYASIQQSGLLKCYLTVNSEIEEEQLHDPEVLTNINFDELLKRCKHYTFPAVSINSNPIPLTFKLPPLSAVEFRPEDKMYCILLALESGGVCLGRGISPPFRISMRISQFINPEAAQERLRRHTKRKSVDVHVSPTPSADYNLTKSLYTIGEQVKMTPDQHLAEMENYLIGQLSDLRARMEAISSPNRAGQTERKSVRLQDLLNDDDDEVFEFHSPKG</sequence>
<organism evidence="1 2">
    <name type="scientific">Planoprotostelium fungivorum</name>
    <dbReference type="NCBI Taxonomy" id="1890364"/>
    <lineage>
        <taxon>Eukaryota</taxon>
        <taxon>Amoebozoa</taxon>
        <taxon>Evosea</taxon>
        <taxon>Variosea</taxon>
        <taxon>Cavosteliida</taxon>
        <taxon>Cavosteliaceae</taxon>
        <taxon>Planoprotostelium</taxon>
    </lineage>
</organism>
<evidence type="ECO:0000313" key="2">
    <source>
        <dbReference type="Proteomes" id="UP000241769"/>
    </source>
</evidence>
<dbReference type="AlphaFoldDB" id="A0A2P6NS76"/>
<keyword evidence="2" id="KW-1185">Reference proteome</keyword>
<accession>A0A2P6NS76</accession>
<proteinExistence type="predicted"/>
<dbReference type="EMBL" id="MDYQ01000027">
    <property type="protein sequence ID" value="PRP86780.1"/>
    <property type="molecule type" value="Genomic_DNA"/>
</dbReference>
<name>A0A2P6NS76_9EUKA</name>
<protein>
    <submittedName>
        <fullName evidence="1">Uncharacterized protein</fullName>
    </submittedName>
</protein>